<name>A0A9D7LRF0_9RHOO</name>
<dbReference type="EMBL" id="JADKBR010000017">
    <property type="protein sequence ID" value="MBK8891089.1"/>
    <property type="molecule type" value="Genomic_DNA"/>
</dbReference>
<organism evidence="3 4">
    <name type="scientific">Candidatus Dechloromonas phosphorivorans</name>
    <dbReference type="NCBI Taxonomy" id="2899244"/>
    <lineage>
        <taxon>Bacteria</taxon>
        <taxon>Pseudomonadati</taxon>
        <taxon>Pseudomonadota</taxon>
        <taxon>Betaproteobacteria</taxon>
        <taxon>Rhodocyclales</taxon>
        <taxon>Azonexaceae</taxon>
        <taxon>Dechloromonas</taxon>
    </lineage>
</organism>
<protein>
    <submittedName>
        <fullName evidence="3">DNA-binding domain-containing protein</fullName>
    </submittedName>
</protein>
<dbReference type="InterPro" id="IPR018640">
    <property type="entry name" value="DUF2063"/>
</dbReference>
<evidence type="ECO:0000259" key="1">
    <source>
        <dbReference type="Pfam" id="PF09836"/>
    </source>
</evidence>
<comment type="caution">
    <text evidence="3">The sequence shown here is derived from an EMBL/GenBank/DDBJ whole genome shotgun (WGS) entry which is preliminary data.</text>
</comment>
<proteinExistence type="predicted"/>
<dbReference type="AlphaFoldDB" id="A0A9D7LRF0"/>
<keyword evidence="3" id="KW-0238">DNA-binding</keyword>
<dbReference type="Proteomes" id="UP000808146">
    <property type="component" value="Unassembled WGS sequence"/>
</dbReference>
<evidence type="ECO:0000313" key="4">
    <source>
        <dbReference type="Proteomes" id="UP000808146"/>
    </source>
</evidence>
<evidence type="ECO:0000313" key="3">
    <source>
        <dbReference type="EMBL" id="MBK8891089.1"/>
    </source>
</evidence>
<dbReference type="Gene3D" id="3.90.930.50">
    <property type="match status" value="1"/>
</dbReference>
<accession>A0A9D7LRF0</accession>
<dbReference type="InterPro" id="IPR054098">
    <property type="entry name" value="NGO1945-like_C"/>
</dbReference>
<feature type="domain" description="Putative DNA-binding" evidence="1">
    <location>
        <begin position="9"/>
        <end position="94"/>
    </location>
</feature>
<dbReference type="Pfam" id="PF09836">
    <property type="entry name" value="DUF2063"/>
    <property type="match status" value="1"/>
</dbReference>
<dbReference type="InterPro" id="IPR044922">
    <property type="entry name" value="DUF2063_N_sf"/>
</dbReference>
<dbReference type="Pfam" id="PF22106">
    <property type="entry name" value="NGO1945_C"/>
    <property type="match status" value="1"/>
</dbReference>
<feature type="domain" description="NGO1945-like C-terminal" evidence="2">
    <location>
        <begin position="149"/>
        <end position="237"/>
    </location>
</feature>
<evidence type="ECO:0000259" key="2">
    <source>
        <dbReference type="Pfam" id="PF22106"/>
    </source>
</evidence>
<dbReference type="GO" id="GO:0003677">
    <property type="term" value="F:DNA binding"/>
    <property type="evidence" value="ECO:0007669"/>
    <property type="project" value="UniProtKB-KW"/>
</dbReference>
<sequence length="247" mass="28434">MSAPDFQAFQYAFARHIRDPHHTPRPAGVPARRMAVYNELLFNNITGFLDACFPVCRKLIGETRWRRLNRAFYRDWKSHTPWFREIPREFVRYLNEGIIRQPLPAWFAELAHYEWAELAVDTMDCPIPGHDPAGDLMQQPVVFNPARLVLACSWPVHRIGPDYRPRKPQATQLVVYRDADERVRFVAINPVTARLLGLLATAPTTGIEACLQICVELDHSDPQQLLHFGRGILDDFRAQGLILGTQR</sequence>
<gene>
    <name evidence="3" type="ORF">IPN75_12360</name>
</gene>
<dbReference type="Gene3D" id="1.10.150.690">
    <property type="entry name" value="DUF2063"/>
    <property type="match status" value="1"/>
</dbReference>
<reference evidence="3" key="1">
    <citation type="submission" date="2020-10" db="EMBL/GenBank/DDBJ databases">
        <title>Connecting structure to function with the recovery of over 1000 high-quality activated sludge metagenome-assembled genomes encoding full-length rRNA genes using long-read sequencing.</title>
        <authorList>
            <person name="Singleton C.M."/>
            <person name="Petriglieri F."/>
            <person name="Kristensen J.M."/>
            <person name="Kirkegaard R.H."/>
            <person name="Michaelsen T.Y."/>
            <person name="Andersen M.H."/>
            <person name="Karst S.M."/>
            <person name="Dueholm M.S."/>
            <person name="Nielsen P.H."/>
            <person name="Albertsen M."/>
        </authorList>
    </citation>
    <scope>NUCLEOTIDE SEQUENCE</scope>
    <source>
        <strain evidence="3">OdNE_18-Q3-R46-58_BAT3C.305</strain>
    </source>
</reference>